<dbReference type="GeneID" id="36494065"/>
<name>A0A2P1L4U3_ANTAG</name>
<keyword evidence="1" id="KW-0496">Mitochondrion</keyword>
<accession>A0A2P1L4U3</accession>
<gene>
    <name evidence="1" type="primary">ORF247</name>
    <name evidence="1" type="ORF">AnanMp22</name>
</gene>
<protein>
    <submittedName>
        <fullName evidence="1">Uncharacterized protein</fullName>
    </submittedName>
</protein>
<dbReference type="EMBL" id="MG029262">
    <property type="protein sequence ID" value="AVP12834.1"/>
    <property type="molecule type" value="Genomic_DNA"/>
</dbReference>
<geneLocation type="mitochondrion" evidence="1"/>
<proteinExistence type="predicted"/>
<reference evidence="1" key="1">
    <citation type="journal article" date="2018" name="Bryologist">
        <title>Complete mitochondrial genome sequence of Anthoceros angustus: conservative evolution of the mitogenomes in hornworts.</title>
        <authorList>
            <person name="Dong S."/>
            <person name="Xue J."/>
            <person name="Zhang S."/>
            <person name="Zhang L."/>
            <person name="Wu H."/>
            <person name="Chen Z."/>
            <person name="Goffinet B."/>
            <person name="Liu Y."/>
        </authorList>
    </citation>
    <scope>NUCLEOTIDE SEQUENCE</scope>
</reference>
<evidence type="ECO:0000313" key="1">
    <source>
        <dbReference type="EMBL" id="AVP12834.1"/>
    </source>
</evidence>
<sequence>MDHIECLQNRLSRGIIAIFGVIPYKYKSMGISPRILPVSYGESINFSKRFLREKVYAHLGCSLRDKGLVIIDLDLVSCFTSILLGLFPEELSLVRKAVDHGLWKYLEEEFHRNGKGGDLFKKGPVKICVYSSFFGGGTKAMTTGIMEGFREGLGIRPSEFKKYPDYLKMEKLANDVTYQMQQSSVISVFREVSKLMQDMHLDKLLVGPTGHKSRVSAEYFRSNYSNYLQSFEFALLAQGTINTLVH</sequence>
<dbReference type="RefSeq" id="YP_009478058.1">
    <property type="nucleotide sequence ID" value="NC_037476.1"/>
</dbReference>
<dbReference type="AlphaFoldDB" id="A0A2P1L4U3"/>
<organism evidence="1">
    <name type="scientific">Anthoceros angustus</name>
    <name type="common">Hornwort</name>
    <name type="synonym">Anthoceros formosae</name>
    <dbReference type="NCBI Taxonomy" id="48387"/>
    <lineage>
        <taxon>Eukaryota</taxon>
        <taxon>Viridiplantae</taxon>
        <taxon>Streptophyta</taxon>
        <taxon>Embryophyta</taxon>
        <taxon>Anthocerotophyta</taxon>
        <taxon>Anthocerotopsida</taxon>
        <taxon>Anthocerotidae</taxon>
        <taxon>Anthocerotales</taxon>
        <taxon>Anthocerotaceae</taxon>
        <taxon>Anthoceros</taxon>
    </lineage>
</organism>